<evidence type="ECO:0000313" key="2">
    <source>
        <dbReference type="Proteomes" id="UP000789920"/>
    </source>
</evidence>
<gene>
    <name evidence="1" type="ORF">RPERSI_LOCUS30818</name>
</gene>
<dbReference type="Proteomes" id="UP000789920">
    <property type="component" value="Unassembled WGS sequence"/>
</dbReference>
<accession>A0ACA9SHM2</accession>
<protein>
    <submittedName>
        <fullName evidence="1">15816_t:CDS:1</fullName>
    </submittedName>
</protein>
<feature type="non-terminal residue" evidence="1">
    <location>
        <position position="69"/>
    </location>
</feature>
<sequence>MAGSNSTQVINTSLNVSSGVATSVNAFANRKSSATTMITSPIKNPQDLISGKSPYPYATLITYAIANSP</sequence>
<comment type="caution">
    <text evidence="1">The sequence shown here is derived from an EMBL/GenBank/DDBJ whole genome shotgun (WGS) entry which is preliminary data.</text>
</comment>
<keyword evidence="2" id="KW-1185">Reference proteome</keyword>
<organism evidence="1 2">
    <name type="scientific">Racocetra persica</name>
    <dbReference type="NCBI Taxonomy" id="160502"/>
    <lineage>
        <taxon>Eukaryota</taxon>
        <taxon>Fungi</taxon>
        <taxon>Fungi incertae sedis</taxon>
        <taxon>Mucoromycota</taxon>
        <taxon>Glomeromycotina</taxon>
        <taxon>Glomeromycetes</taxon>
        <taxon>Diversisporales</taxon>
        <taxon>Gigasporaceae</taxon>
        <taxon>Racocetra</taxon>
    </lineage>
</organism>
<evidence type="ECO:0000313" key="1">
    <source>
        <dbReference type="EMBL" id="CAG8838805.1"/>
    </source>
</evidence>
<dbReference type="EMBL" id="CAJVQC010121698">
    <property type="protein sequence ID" value="CAG8838805.1"/>
    <property type="molecule type" value="Genomic_DNA"/>
</dbReference>
<proteinExistence type="predicted"/>
<name>A0ACA9SHM2_9GLOM</name>
<reference evidence="1" key="1">
    <citation type="submission" date="2021-06" db="EMBL/GenBank/DDBJ databases">
        <authorList>
            <person name="Kallberg Y."/>
            <person name="Tangrot J."/>
            <person name="Rosling A."/>
        </authorList>
    </citation>
    <scope>NUCLEOTIDE SEQUENCE</scope>
    <source>
        <strain evidence="1">MA461A</strain>
    </source>
</reference>